<feature type="domain" description="HTH araC/xylS-type" evidence="9">
    <location>
        <begin position="1216"/>
        <end position="1314"/>
    </location>
</feature>
<dbReference type="PROSITE" id="PS00041">
    <property type="entry name" value="HTH_ARAC_FAMILY_1"/>
    <property type="match status" value="1"/>
</dbReference>
<evidence type="ECO:0000256" key="8">
    <source>
        <dbReference type="SAM" id="Phobius"/>
    </source>
</evidence>
<keyword evidence="5" id="KW-0238">DNA-binding</keyword>
<evidence type="ECO:0000256" key="1">
    <source>
        <dbReference type="ARBA" id="ARBA00000085"/>
    </source>
</evidence>
<dbReference type="SMART" id="SM00388">
    <property type="entry name" value="HisKA"/>
    <property type="match status" value="1"/>
</dbReference>
<keyword evidence="8" id="KW-0472">Membrane</keyword>
<dbReference type="RefSeq" id="WP_167270415.1">
    <property type="nucleotide sequence ID" value="NZ_JAASQJ010000002.1"/>
</dbReference>
<dbReference type="SUPFAM" id="SSF55874">
    <property type="entry name" value="ATPase domain of HSP90 chaperone/DNA topoisomerase II/histidine kinase"/>
    <property type="match status" value="1"/>
</dbReference>
<dbReference type="Gene3D" id="3.30.565.10">
    <property type="entry name" value="Histidine kinase-like ATPase, C-terminal domain"/>
    <property type="match status" value="1"/>
</dbReference>
<dbReference type="Gene3D" id="1.10.10.60">
    <property type="entry name" value="Homeodomain-like"/>
    <property type="match status" value="1"/>
</dbReference>
<dbReference type="Pfam" id="PF12833">
    <property type="entry name" value="HTH_18"/>
    <property type="match status" value="1"/>
</dbReference>
<comment type="catalytic activity">
    <reaction evidence="1">
        <text>ATP + protein L-histidine = ADP + protein N-phospho-L-histidine.</text>
        <dbReference type="EC" id="2.7.13.3"/>
    </reaction>
</comment>
<dbReference type="PANTHER" id="PTHR43547">
    <property type="entry name" value="TWO-COMPONENT HISTIDINE KINASE"/>
    <property type="match status" value="1"/>
</dbReference>
<dbReference type="Pfam" id="PF00512">
    <property type="entry name" value="HisKA"/>
    <property type="match status" value="1"/>
</dbReference>
<dbReference type="Pfam" id="PF00072">
    <property type="entry name" value="Response_reg"/>
    <property type="match status" value="1"/>
</dbReference>
<dbReference type="PROSITE" id="PS01124">
    <property type="entry name" value="HTH_ARAC_FAMILY_2"/>
    <property type="match status" value="1"/>
</dbReference>
<keyword evidence="13" id="KW-1185">Reference proteome</keyword>
<dbReference type="Gene3D" id="3.40.50.2300">
    <property type="match status" value="1"/>
</dbReference>
<dbReference type="EMBL" id="JAASQJ010000002">
    <property type="protein sequence ID" value="NIJ53367.1"/>
    <property type="molecule type" value="Genomic_DNA"/>
</dbReference>
<dbReference type="InterPro" id="IPR011047">
    <property type="entry name" value="Quinoprotein_ADH-like_sf"/>
</dbReference>
<evidence type="ECO:0000313" key="12">
    <source>
        <dbReference type="EMBL" id="NIJ53367.1"/>
    </source>
</evidence>
<evidence type="ECO:0000256" key="3">
    <source>
        <dbReference type="ARBA" id="ARBA00022553"/>
    </source>
</evidence>
<dbReference type="SUPFAM" id="SSF47384">
    <property type="entry name" value="Homodimeric domain of signal transducing histidine kinase"/>
    <property type="match status" value="1"/>
</dbReference>
<dbReference type="InterPro" id="IPR011110">
    <property type="entry name" value="Reg_prop"/>
</dbReference>
<feature type="transmembrane region" description="Helical" evidence="8">
    <location>
        <begin position="772"/>
        <end position="794"/>
    </location>
</feature>
<dbReference type="PROSITE" id="PS50110">
    <property type="entry name" value="RESPONSE_REGULATORY"/>
    <property type="match status" value="1"/>
</dbReference>
<dbReference type="InterPro" id="IPR009057">
    <property type="entry name" value="Homeodomain-like_sf"/>
</dbReference>
<evidence type="ECO:0000259" key="11">
    <source>
        <dbReference type="PROSITE" id="PS50110"/>
    </source>
</evidence>
<dbReference type="GO" id="GO:0016301">
    <property type="term" value="F:kinase activity"/>
    <property type="evidence" value="ECO:0007669"/>
    <property type="project" value="UniProtKB-KW"/>
</dbReference>
<dbReference type="CDD" id="cd00146">
    <property type="entry name" value="PKD"/>
    <property type="match status" value="1"/>
</dbReference>
<evidence type="ECO:0000313" key="13">
    <source>
        <dbReference type="Proteomes" id="UP001179181"/>
    </source>
</evidence>
<dbReference type="CDD" id="cd17574">
    <property type="entry name" value="REC_OmpR"/>
    <property type="match status" value="1"/>
</dbReference>
<dbReference type="InterPro" id="IPR003594">
    <property type="entry name" value="HATPase_dom"/>
</dbReference>
<dbReference type="PANTHER" id="PTHR43547:SF2">
    <property type="entry name" value="HYBRID SIGNAL TRANSDUCTION HISTIDINE KINASE C"/>
    <property type="match status" value="1"/>
</dbReference>
<dbReference type="InterPro" id="IPR015943">
    <property type="entry name" value="WD40/YVTN_repeat-like_dom_sf"/>
</dbReference>
<feature type="domain" description="Histidine kinase" evidence="10">
    <location>
        <begin position="826"/>
        <end position="1042"/>
    </location>
</feature>
<dbReference type="SMART" id="SM00448">
    <property type="entry name" value="REC"/>
    <property type="match status" value="1"/>
</dbReference>
<keyword evidence="8" id="KW-1133">Transmembrane helix</keyword>
<dbReference type="Proteomes" id="UP001179181">
    <property type="component" value="Unassembled WGS sequence"/>
</dbReference>
<keyword evidence="6" id="KW-0804">Transcription</keyword>
<dbReference type="InterPro" id="IPR013783">
    <property type="entry name" value="Ig-like_fold"/>
</dbReference>
<comment type="caution">
    <text evidence="12">The sequence shown here is derived from an EMBL/GenBank/DDBJ whole genome shotgun (WGS) entry which is preliminary data.</text>
</comment>
<dbReference type="Gene3D" id="1.10.287.130">
    <property type="match status" value="1"/>
</dbReference>
<dbReference type="InterPro" id="IPR011123">
    <property type="entry name" value="Y_Y_Y"/>
</dbReference>
<dbReference type="CDD" id="cd00082">
    <property type="entry name" value="HisKA"/>
    <property type="match status" value="1"/>
</dbReference>
<dbReference type="InterPro" id="IPR011006">
    <property type="entry name" value="CheY-like_superfamily"/>
</dbReference>
<dbReference type="InterPro" id="IPR036890">
    <property type="entry name" value="HATPase_C_sf"/>
</dbReference>
<gene>
    <name evidence="12" type="ORF">FHS68_002537</name>
</gene>
<dbReference type="Pfam" id="PF02518">
    <property type="entry name" value="HATPase_c"/>
    <property type="match status" value="1"/>
</dbReference>
<keyword evidence="8" id="KW-0812">Transmembrane</keyword>
<dbReference type="PROSITE" id="PS50109">
    <property type="entry name" value="HIS_KIN"/>
    <property type="match status" value="1"/>
</dbReference>
<dbReference type="InterPro" id="IPR001789">
    <property type="entry name" value="Sig_transdc_resp-reg_receiver"/>
</dbReference>
<name>A0ABX0UKD0_9BACT</name>
<dbReference type="SUPFAM" id="SSF50998">
    <property type="entry name" value="Quinoprotein alcohol dehydrogenase-like"/>
    <property type="match status" value="1"/>
</dbReference>
<dbReference type="Gene3D" id="2.60.40.10">
    <property type="entry name" value="Immunoglobulins"/>
    <property type="match status" value="1"/>
</dbReference>
<evidence type="ECO:0000259" key="10">
    <source>
        <dbReference type="PROSITE" id="PS50109"/>
    </source>
</evidence>
<evidence type="ECO:0000256" key="5">
    <source>
        <dbReference type="ARBA" id="ARBA00023125"/>
    </source>
</evidence>
<keyword evidence="3 7" id="KW-0597">Phosphoprotein</keyword>
<dbReference type="SMART" id="SM00342">
    <property type="entry name" value="HTH_ARAC"/>
    <property type="match status" value="1"/>
</dbReference>
<evidence type="ECO:0000256" key="7">
    <source>
        <dbReference type="PROSITE-ProRule" id="PRU00169"/>
    </source>
</evidence>
<keyword evidence="12" id="KW-0418">Kinase</keyword>
<feature type="domain" description="Response regulatory" evidence="11">
    <location>
        <begin position="1069"/>
        <end position="1184"/>
    </location>
</feature>
<dbReference type="InterPro" id="IPR036097">
    <property type="entry name" value="HisK_dim/P_sf"/>
</dbReference>
<dbReference type="SUPFAM" id="SSF52172">
    <property type="entry name" value="CheY-like"/>
    <property type="match status" value="1"/>
</dbReference>
<accession>A0ABX0UKD0</accession>
<dbReference type="InterPro" id="IPR018062">
    <property type="entry name" value="HTH_AraC-typ_CS"/>
</dbReference>
<dbReference type="InterPro" id="IPR003661">
    <property type="entry name" value="HisK_dim/P_dom"/>
</dbReference>
<keyword evidence="12" id="KW-0808">Transferase</keyword>
<dbReference type="Pfam" id="PF07495">
    <property type="entry name" value="Y_Y_Y"/>
    <property type="match status" value="1"/>
</dbReference>
<evidence type="ECO:0000256" key="6">
    <source>
        <dbReference type="ARBA" id="ARBA00023163"/>
    </source>
</evidence>
<organism evidence="12 13">
    <name type="scientific">Dyadobacter arcticus</name>
    <dbReference type="NCBI Taxonomy" id="1078754"/>
    <lineage>
        <taxon>Bacteria</taxon>
        <taxon>Pseudomonadati</taxon>
        <taxon>Bacteroidota</taxon>
        <taxon>Cytophagia</taxon>
        <taxon>Cytophagales</taxon>
        <taxon>Spirosomataceae</taxon>
        <taxon>Dyadobacter</taxon>
    </lineage>
</organism>
<evidence type="ECO:0000259" key="9">
    <source>
        <dbReference type="PROSITE" id="PS01124"/>
    </source>
</evidence>
<keyword evidence="4" id="KW-0805">Transcription regulation</keyword>
<reference evidence="12 13" key="1">
    <citation type="submission" date="2020-03" db="EMBL/GenBank/DDBJ databases">
        <title>Genomic Encyclopedia of Type Strains, Phase IV (KMG-IV): sequencing the most valuable type-strain genomes for metagenomic binning, comparative biology and taxonomic classification.</title>
        <authorList>
            <person name="Goeker M."/>
        </authorList>
    </citation>
    <scope>NUCLEOTIDE SEQUENCE [LARGE SCALE GENOMIC DNA]</scope>
    <source>
        <strain evidence="12 13">DSM 102865</strain>
    </source>
</reference>
<sequence>MWSGKSLCGRFCHEVLICLVFICGILGNALSCQAQEPGMLTPDIISSKDGLPQAFVPDILQDRQGFIWMATRDGLCRYDGSRLKIFQPKPQGKPSLSFTGVIKIILDNKGKIWILTEQGSIDVFNPHTEEFDNISRRPLFVKHLKGNFNNQMFSDSRGRIWGASFFKGITSFDTNTERVNSYPFSEAETKLFSEHPNISITELNGRIWMTTSWALSVFDEQRKKFVAYPQKLPVGPNALEFLQIRKATGELMIGTKDSFILLNPKTNKIREYLLPGKVDSGTSYLVADQSGNVYCSNNRLLFKFSEAGGLQVLADFSKEKWDCRSLFMDRSDVLWMGTNGAGVRKFNLRKGAFQIFEYKKDFAHDLISTWSKIPGNPQPSAGSRFTGYQFRYCIDKIRESTWYTYGGTEQAVYKLDHKSNTISVFRLPVRLLSQERVYPITVDPAGHVFVLQGTDILQFSDSLGQFDRVAYKLDAAILGNLFQMVSDSEHFWFISWEKGLVRYNRKTGGSRLFASQPNNPKSLSSNTLFCLSNDPLDANRLWVGTFGSGLCAFDKRTGESQRITADQGLPNNVIYSAIPDGLGNIWIGTNKGLARMNHKTLKIRTYTVDDGIMSDEFNRYHYIQFPNGYIVMGGITGFTGFDPQKLKDDNFNPLVELVSLEINNKVVSEDESRISHLPVHLLKELRLPYDQNFLTFDFAALQYNEPRRNRYRYRLDGVDEGWIESDLARAVYTDLRPGTYTLKLNASNTSGIWSPHFRLLNITIKPPVWATWWAYVIYTVTIAGIILWIFRIYVHRMKMNQLMLLKQAETEQLRAADEMKTRFFSNITHEFRTPLTLIMAPAEQLKMKLKDQEDQRKLTSINRNANQLLELINQLLDLSKLEAGALPVMEIRGELAPFVKQTFDLFEQPAQDKGIELFFENVNITGDYLFDADKIERIIHNIVYNALKFTKRDGRIALTIEQQETSVLMKISDTGIGIESQKLPSIFDRFYQADEPGTRQQQGTGIGLALVKEIIDLLKGNISVESELGKGTSFSIYLPLTRVAATTAEPVAVREEELVVEKSENQEIRILIVEDNPELSSYISTSLPTSHKISFAYDGQEGLEKALEELPDLIISDVMMPKMDGLTLCGRLKDDIRTGHIPVILLTARTTFEDRIAGLEQGADEYLAKPFKVVELQLRVRNLLESKRRQREWVHSDISSLKESIVPKPSPDPFLRELYELMDLHLDDSTFGVEQLSERMRISRIHLYRKIKSLTGFTATEFLRNYRLKQAVGFLKSGYPVSEAGYMVGFETPSYFTKCFRDLFQVTPTEFLIQKMSEN</sequence>
<dbReference type="InterPro" id="IPR005467">
    <property type="entry name" value="His_kinase_dom"/>
</dbReference>
<dbReference type="Gene3D" id="2.130.10.10">
    <property type="entry name" value="YVTN repeat-like/Quinoprotein amine dehydrogenase"/>
    <property type="match status" value="2"/>
</dbReference>
<dbReference type="EC" id="2.7.13.3" evidence="2"/>
<evidence type="ECO:0000256" key="4">
    <source>
        <dbReference type="ARBA" id="ARBA00023015"/>
    </source>
</evidence>
<dbReference type="SUPFAM" id="SSF46689">
    <property type="entry name" value="Homeodomain-like"/>
    <property type="match status" value="1"/>
</dbReference>
<dbReference type="InterPro" id="IPR004358">
    <property type="entry name" value="Sig_transdc_His_kin-like_C"/>
</dbReference>
<proteinExistence type="predicted"/>
<feature type="modified residue" description="4-aspartylphosphate" evidence="7">
    <location>
        <position position="1117"/>
    </location>
</feature>
<protein>
    <recommendedName>
        <fullName evidence="2">histidine kinase</fullName>
        <ecNumber evidence="2">2.7.13.3</ecNumber>
    </recommendedName>
</protein>
<dbReference type="PRINTS" id="PR00344">
    <property type="entry name" value="BCTRLSENSOR"/>
</dbReference>
<dbReference type="Pfam" id="PF07494">
    <property type="entry name" value="Reg_prop"/>
    <property type="match status" value="2"/>
</dbReference>
<evidence type="ECO:0000256" key="2">
    <source>
        <dbReference type="ARBA" id="ARBA00012438"/>
    </source>
</evidence>
<dbReference type="SMART" id="SM00387">
    <property type="entry name" value="HATPase_c"/>
    <property type="match status" value="1"/>
</dbReference>
<dbReference type="InterPro" id="IPR018060">
    <property type="entry name" value="HTH_AraC"/>
</dbReference>